<keyword evidence="2" id="KW-0521">NADP</keyword>
<feature type="domain" description="NADP-dependent oxidoreductase" evidence="7">
    <location>
        <begin position="15"/>
        <end position="258"/>
    </location>
</feature>
<dbReference type="Gene3D" id="3.20.20.100">
    <property type="entry name" value="NADP-dependent oxidoreductase domain"/>
    <property type="match status" value="1"/>
</dbReference>
<reference evidence="8 9" key="1">
    <citation type="submission" date="2020-06" db="EMBL/GenBank/DDBJ databases">
        <authorList>
            <person name="Kang J."/>
        </authorList>
    </citation>
    <scope>NUCLEOTIDE SEQUENCE [LARGE SCALE GENOMIC DNA]</scope>
    <source>
        <strain evidence="8 9">DCY120</strain>
    </source>
</reference>
<evidence type="ECO:0000259" key="7">
    <source>
        <dbReference type="Pfam" id="PF00248"/>
    </source>
</evidence>
<dbReference type="PROSITE" id="PS00062">
    <property type="entry name" value="ALDOKETO_REDUCTASE_2"/>
    <property type="match status" value="1"/>
</dbReference>
<dbReference type="RefSeq" id="WP_176942543.1">
    <property type="nucleotide sequence ID" value="NZ_JABZEC010000003.1"/>
</dbReference>
<evidence type="ECO:0000256" key="1">
    <source>
        <dbReference type="ARBA" id="ARBA00007905"/>
    </source>
</evidence>
<dbReference type="InterPro" id="IPR036812">
    <property type="entry name" value="NAD(P)_OxRdtase_dom_sf"/>
</dbReference>
<dbReference type="Pfam" id="PF00248">
    <property type="entry name" value="Aldo_ket_red"/>
    <property type="match status" value="1"/>
</dbReference>
<dbReference type="PROSITE" id="PS00063">
    <property type="entry name" value="ALDOKETO_REDUCTASE_3"/>
    <property type="match status" value="1"/>
</dbReference>
<evidence type="ECO:0000256" key="4">
    <source>
        <dbReference type="PIRSR" id="PIRSR000097-1"/>
    </source>
</evidence>
<accession>A0A850R304</accession>
<evidence type="ECO:0000256" key="2">
    <source>
        <dbReference type="ARBA" id="ARBA00022857"/>
    </source>
</evidence>
<keyword evidence="9" id="KW-1185">Reference proteome</keyword>
<dbReference type="PANTHER" id="PTHR43827:SF3">
    <property type="entry name" value="NADP-DEPENDENT OXIDOREDUCTASE DOMAIN-CONTAINING PROTEIN"/>
    <property type="match status" value="1"/>
</dbReference>
<evidence type="ECO:0000256" key="6">
    <source>
        <dbReference type="PIRSR" id="PIRSR000097-3"/>
    </source>
</evidence>
<dbReference type="Proteomes" id="UP000563523">
    <property type="component" value="Unassembled WGS sequence"/>
</dbReference>
<dbReference type="EMBL" id="JABZEC010000003">
    <property type="protein sequence ID" value="NVY96381.1"/>
    <property type="molecule type" value="Genomic_DNA"/>
</dbReference>
<dbReference type="GO" id="GO:0016616">
    <property type="term" value="F:oxidoreductase activity, acting on the CH-OH group of donors, NAD or NADP as acceptor"/>
    <property type="evidence" value="ECO:0007669"/>
    <property type="project" value="UniProtKB-ARBA"/>
</dbReference>
<protein>
    <submittedName>
        <fullName evidence="8">Aldo/keto reductase</fullName>
    </submittedName>
</protein>
<dbReference type="FunFam" id="3.20.20.100:FF:000015">
    <property type="entry name" value="Oxidoreductase, aldo/keto reductase family"/>
    <property type="match status" value="1"/>
</dbReference>
<dbReference type="InterPro" id="IPR023210">
    <property type="entry name" value="NADP_OxRdtase_dom"/>
</dbReference>
<feature type="active site" description="Proton donor" evidence="4">
    <location>
        <position position="49"/>
    </location>
</feature>
<evidence type="ECO:0000256" key="3">
    <source>
        <dbReference type="ARBA" id="ARBA00023002"/>
    </source>
</evidence>
<dbReference type="AlphaFoldDB" id="A0A850R304"/>
<dbReference type="InterPro" id="IPR018170">
    <property type="entry name" value="Aldo/ket_reductase_CS"/>
</dbReference>
<organism evidence="8 9">
    <name type="scientific">Bombilactobacillus apium</name>
    <dbReference type="NCBI Taxonomy" id="2675299"/>
    <lineage>
        <taxon>Bacteria</taxon>
        <taxon>Bacillati</taxon>
        <taxon>Bacillota</taxon>
        <taxon>Bacilli</taxon>
        <taxon>Lactobacillales</taxon>
        <taxon>Lactobacillaceae</taxon>
        <taxon>Bombilactobacillus</taxon>
    </lineage>
</organism>
<dbReference type="PIRSF" id="PIRSF000097">
    <property type="entry name" value="AKR"/>
    <property type="match status" value="1"/>
</dbReference>
<keyword evidence="3" id="KW-0560">Oxidoreductase</keyword>
<feature type="binding site" evidence="5">
    <location>
        <position position="107"/>
    </location>
    <ligand>
        <name>substrate</name>
    </ligand>
</feature>
<dbReference type="InterPro" id="IPR020471">
    <property type="entry name" value="AKR"/>
</dbReference>
<comment type="caution">
    <text evidence="8">The sequence shown here is derived from an EMBL/GenBank/DDBJ whole genome shotgun (WGS) entry which is preliminary data.</text>
</comment>
<gene>
    <name evidence="8" type="ORF">HU830_04235</name>
</gene>
<comment type="similarity">
    <text evidence="1">Belongs to the aldo/keto reductase family.</text>
</comment>
<evidence type="ECO:0000313" key="8">
    <source>
        <dbReference type="EMBL" id="NVY96381.1"/>
    </source>
</evidence>
<feature type="site" description="Lowers pKa of active site Tyr" evidence="6">
    <location>
        <position position="74"/>
    </location>
</feature>
<dbReference type="PANTHER" id="PTHR43827">
    <property type="entry name" value="2,5-DIKETO-D-GLUCONIC ACID REDUCTASE"/>
    <property type="match status" value="1"/>
</dbReference>
<evidence type="ECO:0000313" key="9">
    <source>
        <dbReference type="Proteomes" id="UP000563523"/>
    </source>
</evidence>
<evidence type="ECO:0000256" key="5">
    <source>
        <dbReference type="PIRSR" id="PIRSR000097-2"/>
    </source>
</evidence>
<dbReference type="SUPFAM" id="SSF51430">
    <property type="entry name" value="NAD(P)-linked oxidoreductase"/>
    <property type="match status" value="1"/>
</dbReference>
<name>A0A850R304_9LACO</name>
<proteinExistence type="inferred from homology"/>
<sequence length="280" mass="31523">MLQVRLNDGVKMPQLGFGVFQMDDPKVAEQAVVDALQAGYRLLDIASFYGNEAAVGRGIARSSLARENLFVTSKLWVTDTGYEATKRAIDKSLQLLALDYLDLYLIHQPYGDIFGSWRAMAEAQAAGKIRSLGVSNFSPDRVLDLTLYSQIKPAINQIEINPWQQQVTAVNWLQKWQIQAEAWAPFAEGKQGIFRDSQLAQIGDQYGKSNGQVILRWLIQRGIVVLAKSVHPQRMAENLAVTDFQLTAKQMQAISQLDQNKSQFFDHRDPESVARIFKLH</sequence>
<dbReference type="PRINTS" id="PR00069">
    <property type="entry name" value="ALDKETRDTASE"/>
</dbReference>